<sequence>MLMSLIAALRRALRRRATHLAQGCAQVLLIAGGASALAQTPPSPAASAPIADHVKRAAERPYYWIKLNAQAPEQPAARPKSAARPATKAAPATAEAATSAPTLPTRVSGITERVTPIFDSPALATSDPPPNAAAERLIATLESAPPAAGLPAPPAAEPAALSAPSTPTAPGATTASPAATSSANSRQADRATGSAASSATLRLLNQVEPDFPSALQRRLRQGSVEVAFTVLPDGSVSAPSVLRSSHPRLETPALEAVAQWRFAPIDAAKPGVVVLGFDLD</sequence>
<evidence type="ECO:0000313" key="7">
    <source>
        <dbReference type="EMBL" id="MBQ0936488.1"/>
    </source>
</evidence>
<evidence type="ECO:0000259" key="6">
    <source>
        <dbReference type="PROSITE" id="PS52015"/>
    </source>
</evidence>
<dbReference type="Pfam" id="PF03544">
    <property type="entry name" value="TonB_C"/>
    <property type="match status" value="1"/>
</dbReference>
<reference evidence="7 8" key="1">
    <citation type="submission" date="2021-04" db="EMBL/GenBank/DDBJ databases">
        <title>The genome sequence of type strain Ideonella paludis KCTC 32238.</title>
        <authorList>
            <person name="Liu Y."/>
        </authorList>
    </citation>
    <scope>NUCLEOTIDE SEQUENCE [LARGE SCALE GENOMIC DNA]</scope>
    <source>
        <strain evidence="7 8">KCTC 32238</strain>
    </source>
</reference>
<dbReference type="PROSITE" id="PS52015">
    <property type="entry name" value="TONB_CTD"/>
    <property type="match status" value="1"/>
</dbReference>
<keyword evidence="3" id="KW-1133">Transmembrane helix</keyword>
<evidence type="ECO:0000256" key="1">
    <source>
        <dbReference type="ARBA" id="ARBA00004167"/>
    </source>
</evidence>
<protein>
    <submittedName>
        <fullName evidence="7">Energy transducer TonB</fullName>
    </submittedName>
</protein>
<evidence type="ECO:0000256" key="2">
    <source>
        <dbReference type="ARBA" id="ARBA00022692"/>
    </source>
</evidence>
<evidence type="ECO:0000256" key="4">
    <source>
        <dbReference type="ARBA" id="ARBA00023136"/>
    </source>
</evidence>
<name>A0ABS5DZA9_9BURK</name>
<feature type="region of interest" description="Disordered" evidence="5">
    <location>
        <begin position="145"/>
        <end position="197"/>
    </location>
</feature>
<keyword evidence="2" id="KW-0812">Transmembrane</keyword>
<feature type="compositionally biased region" description="Low complexity" evidence="5">
    <location>
        <begin position="157"/>
        <end position="183"/>
    </location>
</feature>
<gene>
    <name evidence="7" type="ORF">KAK11_14190</name>
</gene>
<dbReference type="EMBL" id="JAGQDG010000005">
    <property type="protein sequence ID" value="MBQ0936488.1"/>
    <property type="molecule type" value="Genomic_DNA"/>
</dbReference>
<organism evidence="7 8">
    <name type="scientific">Ideonella paludis</name>
    <dbReference type="NCBI Taxonomy" id="1233411"/>
    <lineage>
        <taxon>Bacteria</taxon>
        <taxon>Pseudomonadati</taxon>
        <taxon>Pseudomonadota</taxon>
        <taxon>Betaproteobacteria</taxon>
        <taxon>Burkholderiales</taxon>
        <taxon>Sphaerotilaceae</taxon>
        <taxon>Ideonella</taxon>
    </lineage>
</organism>
<feature type="compositionally biased region" description="Low complexity" evidence="5">
    <location>
        <begin position="75"/>
        <end position="105"/>
    </location>
</feature>
<dbReference type="Proteomes" id="UP000672097">
    <property type="component" value="Unassembled WGS sequence"/>
</dbReference>
<evidence type="ECO:0000256" key="5">
    <source>
        <dbReference type="SAM" id="MobiDB-lite"/>
    </source>
</evidence>
<evidence type="ECO:0000256" key="3">
    <source>
        <dbReference type="ARBA" id="ARBA00022989"/>
    </source>
</evidence>
<keyword evidence="8" id="KW-1185">Reference proteome</keyword>
<dbReference type="InterPro" id="IPR037682">
    <property type="entry name" value="TonB_C"/>
</dbReference>
<proteinExistence type="predicted"/>
<evidence type="ECO:0000313" key="8">
    <source>
        <dbReference type="Proteomes" id="UP000672097"/>
    </source>
</evidence>
<comment type="caution">
    <text evidence="7">The sequence shown here is derived from an EMBL/GenBank/DDBJ whole genome shotgun (WGS) entry which is preliminary data.</text>
</comment>
<feature type="domain" description="TonB C-terminal" evidence="6">
    <location>
        <begin position="196"/>
        <end position="280"/>
    </location>
</feature>
<dbReference type="NCBIfam" id="TIGR01352">
    <property type="entry name" value="tonB_Cterm"/>
    <property type="match status" value="1"/>
</dbReference>
<accession>A0ABS5DZA9</accession>
<dbReference type="InterPro" id="IPR006260">
    <property type="entry name" value="TonB/TolA_C"/>
</dbReference>
<dbReference type="SUPFAM" id="SSF74653">
    <property type="entry name" value="TolA/TonB C-terminal domain"/>
    <property type="match status" value="1"/>
</dbReference>
<feature type="region of interest" description="Disordered" evidence="5">
    <location>
        <begin position="73"/>
        <end position="108"/>
    </location>
</feature>
<keyword evidence="4" id="KW-0472">Membrane</keyword>
<comment type="subcellular location">
    <subcellularLocation>
        <location evidence="1">Membrane</location>
        <topology evidence="1">Single-pass membrane protein</topology>
    </subcellularLocation>
</comment>
<dbReference type="Gene3D" id="3.30.2420.10">
    <property type="entry name" value="TonB"/>
    <property type="match status" value="1"/>
</dbReference>